<name>A0A653DM55_CALMS</name>
<proteinExistence type="predicted"/>
<keyword evidence="3" id="KW-1185">Reference proteome</keyword>
<dbReference type="OrthoDB" id="6697574at2759"/>
<dbReference type="AlphaFoldDB" id="A0A653DM55"/>
<feature type="compositionally biased region" description="Low complexity" evidence="1">
    <location>
        <begin position="29"/>
        <end position="43"/>
    </location>
</feature>
<evidence type="ECO:0000256" key="1">
    <source>
        <dbReference type="SAM" id="MobiDB-lite"/>
    </source>
</evidence>
<evidence type="ECO:0000313" key="2">
    <source>
        <dbReference type="EMBL" id="VEN61311.1"/>
    </source>
</evidence>
<dbReference type="Proteomes" id="UP000410492">
    <property type="component" value="Unassembled WGS sequence"/>
</dbReference>
<organism evidence="2 3">
    <name type="scientific">Callosobruchus maculatus</name>
    <name type="common">Southern cowpea weevil</name>
    <name type="synonym">Pulse bruchid</name>
    <dbReference type="NCBI Taxonomy" id="64391"/>
    <lineage>
        <taxon>Eukaryota</taxon>
        <taxon>Metazoa</taxon>
        <taxon>Ecdysozoa</taxon>
        <taxon>Arthropoda</taxon>
        <taxon>Hexapoda</taxon>
        <taxon>Insecta</taxon>
        <taxon>Pterygota</taxon>
        <taxon>Neoptera</taxon>
        <taxon>Endopterygota</taxon>
        <taxon>Coleoptera</taxon>
        <taxon>Polyphaga</taxon>
        <taxon>Cucujiformia</taxon>
        <taxon>Chrysomeloidea</taxon>
        <taxon>Chrysomelidae</taxon>
        <taxon>Bruchinae</taxon>
        <taxon>Bruchini</taxon>
        <taxon>Callosobruchus</taxon>
    </lineage>
</organism>
<sequence>MSLVHQTPVLKKKLYCGRKAFPVMVMPTPSSMSTSYSTQSTQKPPDDESSFNENVTCSVQEDSETIFEMFDLHLDSEDHLKNFEEFLSTSTAFCKVNLAFSSSKKLLILSWKNQYQSGLGEQKRENEIMDN</sequence>
<feature type="region of interest" description="Disordered" evidence="1">
    <location>
        <begin position="29"/>
        <end position="54"/>
    </location>
</feature>
<evidence type="ECO:0000313" key="3">
    <source>
        <dbReference type="Proteomes" id="UP000410492"/>
    </source>
</evidence>
<accession>A0A653DM55</accession>
<protein>
    <submittedName>
        <fullName evidence="2">Uncharacterized protein</fullName>
    </submittedName>
</protein>
<reference evidence="2 3" key="1">
    <citation type="submission" date="2019-01" db="EMBL/GenBank/DDBJ databases">
        <authorList>
            <person name="Sayadi A."/>
        </authorList>
    </citation>
    <scope>NUCLEOTIDE SEQUENCE [LARGE SCALE GENOMIC DNA]</scope>
</reference>
<dbReference type="EMBL" id="CAACVG010013121">
    <property type="protein sequence ID" value="VEN61311.1"/>
    <property type="molecule type" value="Genomic_DNA"/>
</dbReference>
<gene>
    <name evidence="2" type="ORF">CALMAC_LOCUS18753</name>
</gene>